<feature type="region of interest" description="Disordered" evidence="1">
    <location>
        <begin position="51"/>
        <end position="96"/>
    </location>
</feature>
<organism evidence="2 3">
    <name type="scientific">Brassica cretica</name>
    <name type="common">Mustard</name>
    <dbReference type="NCBI Taxonomy" id="69181"/>
    <lineage>
        <taxon>Eukaryota</taxon>
        <taxon>Viridiplantae</taxon>
        <taxon>Streptophyta</taxon>
        <taxon>Embryophyta</taxon>
        <taxon>Tracheophyta</taxon>
        <taxon>Spermatophyta</taxon>
        <taxon>Magnoliopsida</taxon>
        <taxon>eudicotyledons</taxon>
        <taxon>Gunneridae</taxon>
        <taxon>Pentapetalae</taxon>
        <taxon>rosids</taxon>
        <taxon>malvids</taxon>
        <taxon>Brassicales</taxon>
        <taxon>Brassicaceae</taxon>
        <taxon>Brassiceae</taxon>
        <taxon>Brassica</taxon>
    </lineage>
</organism>
<evidence type="ECO:0000313" key="2">
    <source>
        <dbReference type="EMBL" id="KAF2596725.1"/>
    </source>
</evidence>
<gene>
    <name evidence="2" type="ORF">F2Q68_00012475</name>
</gene>
<reference evidence="2" key="1">
    <citation type="submission" date="2019-12" db="EMBL/GenBank/DDBJ databases">
        <title>Genome sequencing and annotation of Brassica cretica.</title>
        <authorList>
            <person name="Studholme D.J."/>
            <person name="Sarris P.F."/>
        </authorList>
    </citation>
    <scope>NUCLEOTIDE SEQUENCE</scope>
    <source>
        <strain evidence="2">PFS-001/15</strain>
        <tissue evidence="2">Leaf</tissue>
    </source>
</reference>
<sequence>MENLPESRQLMLHACPLAGQMVVESEVGTWGQKLWFLEWESLQWMRRGLEGLPPRKSSSGKRENPGILDAAVEGGGTDKMQGDVDQKNGLGDGGFW</sequence>
<dbReference type="EMBL" id="QGKW02000717">
    <property type="protein sequence ID" value="KAF2596725.1"/>
    <property type="molecule type" value="Genomic_DNA"/>
</dbReference>
<comment type="caution">
    <text evidence="2">The sequence shown here is derived from an EMBL/GenBank/DDBJ whole genome shotgun (WGS) entry which is preliminary data.</text>
</comment>
<dbReference type="AlphaFoldDB" id="A0A8S9KQR0"/>
<evidence type="ECO:0000256" key="1">
    <source>
        <dbReference type="SAM" id="MobiDB-lite"/>
    </source>
</evidence>
<evidence type="ECO:0000313" key="3">
    <source>
        <dbReference type="Proteomes" id="UP000712281"/>
    </source>
</evidence>
<accession>A0A8S9KQR0</accession>
<dbReference type="Proteomes" id="UP000712281">
    <property type="component" value="Unassembled WGS sequence"/>
</dbReference>
<proteinExistence type="predicted"/>
<name>A0A8S9KQR0_BRACR</name>
<protein>
    <submittedName>
        <fullName evidence="2">Uncharacterized protein</fullName>
    </submittedName>
</protein>